<accession>A0A0C3QBE9</accession>
<reference evidence="2 3" key="1">
    <citation type="submission" date="2014-04" db="EMBL/GenBank/DDBJ databases">
        <authorList>
            <consortium name="DOE Joint Genome Institute"/>
            <person name="Kuo A."/>
            <person name="Girlanda M."/>
            <person name="Perotto S."/>
            <person name="Kohler A."/>
            <person name="Nagy L.G."/>
            <person name="Floudas D."/>
            <person name="Copeland A."/>
            <person name="Barry K.W."/>
            <person name="Cichocki N."/>
            <person name="Veneault-Fourrey C."/>
            <person name="LaButti K."/>
            <person name="Lindquist E.A."/>
            <person name="Lipzen A."/>
            <person name="Lundell T."/>
            <person name="Morin E."/>
            <person name="Murat C."/>
            <person name="Sun H."/>
            <person name="Tunlid A."/>
            <person name="Henrissat B."/>
            <person name="Grigoriev I.V."/>
            <person name="Hibbett D.S."/>
            <person name="Martin F."/>
            <person name="Nordberg H.P."/>
            <person name="Cantor M.N."/>
            <person name="Hua S.X."/>
        </authorList>
    </citation>
    <scope>NUCLEOTIDE SEQUENCE [LARGE SCALE GENOMIC DNA]</scope>
    <source>
        <strain evidence="2 3">MUT 4182</strain>
    </source>
</reference>
<organism evidence="2 3">
    <name type="scientific">Tulasnella calospora MUT 4182</name>
    <dbReference type="NCBI Taxonomy" id="1051891"/>
    <lineage>
        <taxon>Eukaryota</taxon>
        <taxon>Fungi</taxon>
        <taxon>Dikarya</taxon>
        <taxon>Basidiomycota</taxon>
        <taxon>Agaricomycotina</taxon>
        <taxon>Agaricomycetes</taxon>
        <taxon>Cantharellales</taxon>
        <taxon>Tulasnellaceae</taxon>
        <taxon>Tulasnella</taxon>
    </lineage>
</organism>
<reference evidence="3" key="2">
    <citation type="submission" date="2015-01" db="EMBL/GenBank/DDBJ databases">
        <title>Evolutionary Origins and Diversification of the Mycorrhizal Mutualists.</title>
        <authorList>
            <consortium name="DOE Joint Genome Institute"/>
            <consortium name="Mycorrhizal Genomics Consortium"/>
            <person name="Kohler A."/>
            <person name="Kuo A."/>
            <person name="Nagy L.G."/>
            <person name="Floudas D."/>
            <person name="Copeland A."/>
            <person name="Barry K.W."/>
            <person name="Cichocki N."/>
            <person name="Veneault-Fourrey C."/>
            <person name="LaButti K."/>
            <person name="Lindquist E.A."/>
            <person name="Lipzen A."/>
            <person name="Lundell T."/>
            <person name="Morin E."/>
            <person name="Murat C."/>
            <person name="Riley R."/>
            <person name="Ohm R."/>
            <person name="Sun H."/>
            <person name="Tunlid A."/>
            <person name="Henrissat B."/>
            <person name="Grigoriev I.V."/>
            <person name="Hibbett D.S."/>
            <person name="Martin F."/>
        </authorList>
    </citation>
    <scope>NUCLEOTIDE SEQUENCE [LARGE SCALE GENOMIC DNA]</scope>
    <source>
        <strain evidence="3">MUT 4182</strain>
    </source>
</reference>
<protein>
    <submittedName>
        <fullName evidence="2">Uncharacterized protein</fullName>
    </submittedName>
</protein>
<evidence type="ECO:0000256" key="1">
    <source>
        <dbReference type="SAM" id="MobiDB-lite"/>
    </source>
</evidence>
<gene>
    <name evidence="2" type="ORF">M407DRAFT_28741</name>
</gene>
<dbReference type="Proteomes" id="UP000054248">
    <property type="component" value="Unassembled WGS sequence"/>
</dbReference>
<dbReference type="HOGENOM" id="CLU_1732828_0_0_1"/>
<evidence type="ECO:0000313" key="3">
    <source>
        <dbReference type="Proteomes" id="UP000054248"/>
    </source>
</evidence>
<name>A0A0C3QBE9_9AGAM</name>
<proteinExistence type="predicted"/>
<feature type="compositionally biased region" description="Acidic residues" evidence="1">
    <location>
        <begin position="121"/>
        <end position="130"/>
    </location>
</feature>
<dbReference type="AlphaFoldDB" id="A0A0C3QBE9"/>
<evidence type="ECO:0000313" key="2">
    <source>
        <dbReference type="EMBL" id="KIO21679.1"/>
    </source>
</evidence>
<keyword evidence="3" id="KW-1185">Reference proteome</keyword>
<feature type="compositionally biased region" description="Basic residues" evidence="1">
    <location>
        <begin position="138"/>
        <end position="151"/>
    </location>
</feature>
<dbReference type="EMBL" id="KN823131">
    <property type="protein sequence ID" value="KIO21679.1"/>
    <property type="molecule type" value="Genomic_DNA"/>
</dbReference>
<feature type="region of interest" description="Disordered" evidence="1">
    <location>
        <begin position="1"/>
        <end position="151"/>
    </location>
</feature>
<sequence>MQQIKIVKPAPDPYPGAVYMEDLGPEIHPPPTSSLKRRAETPPLELSPPTKKPLPPTPSKIRTSAAGARSPSWPPFPTAAAGPSTHARHSGSFSMVTQPAIPPPETQPNPSREEEHLLIYDSDDDVDQTMEDSTSPKPKPKTKGKGKGRAK</sequence>